<sequence length="238" mass="27050">MNFKLQLIIDDDKGHTCVEDIIHIMKDTETNSIGYCAGLSLKDSKNLLKMLQQKLVLYEAEAYTNQHRACPHCHKPRRIKGHDSIQYKTLFGIVTIPSLRLYHCQCDENTTKVKTLSLLQDWLPEHTSPELQYLETKWASYMAFDKTSQLLQDVLPIHASHNGNTVRNHLHKTAKRQEGELEGKPRCISGCGNDWAKLPKPDKPLTVGIDGGYVRSCTDKKTNFEIIIGKSFSKTKTA</sequence>
<accession>X1BAC2</accession>
<gene>
    <name evidence="1" type="ORF">S01H4_31531</name>
</gene>
<evidence type="ECO:0000313" key="1">
    <source>
        <dbReference type="EMBL" id="GAG81063.1"/>
    </source>
</evidence>
<dbReference type="AlphaFoldDB" id="X1BAC2"/>
<feature type="non-terminal residue" evidence="1">
    <location>
        <position position="238"/>
    </location>
</feature>
<reference evidence="1" key="1">
    <citation type="journal article" date="2014" name="Front. Microbiol.">
        <title>High frequency of phylogenetically diverse reductive dehalogenase-homologous genes in deep subseafloor sedimentary metagenomes.</title>
        <authorList>
            <person name="Kawai M."/>
            <person name="Futagami T."/>
            <person name="Toyoda A."/>
            <person name="Takaki Y."/>
            <person name="Nishi S."/>
            <person name="Hori S."/>
            <person name="Arai W."/>
            <person name="Tsubouchi T."/>
            <person name="Morono Y."/>
            <person name="Uchiyama I."/>
            <person name="Ito T."/>
            <person name="Fujiyama A."/>
            <person name="Inagaki F."/>
            <person name="Takami H."/>
        </authorList>
    </citation>
    <scope>NUCLEOTIDE SEQUENCE</scope>
    <source>
        <strain evidence="1">Expedition CK06-06</strain>
    </source>
</reference>
<organism evidence="1">
    <name type="scientific">marine sediment metagenome</name>
    <dbReference type="NCBI Taxonomy" id="412755"/>
    <lineage>
        <taxon>unclassified sequences</taxon>
        <taxon>metagenomes</taxon>
        <taxon>ecological metagenomes</taxon>
    </lineage>
</organism>
<dbReference type="EMBL" id="BART01016388">
    <property type="protein sequence ID" value="GAG81063.1"/>
    <property type="molecule type" value="Genomic_DNA"/>
</dbReference>
<proteinExistence type="predicted"/>
<name>X1BAC2_9ZZZZ</name>
<protein>
    <submittedName>
        <fullName evidence="1">Uncharacterized protein</fullName>
    </submittedName>
</protein>
<comment type="caution">
    <text evidence="1">The sequence shown here is derived from an EMBL/GenBank/DDBJ whole genome shotgun (WGS) entry which is preliminary data.</text>
</comment>